<keyword evidence="3" id="KW-1185">Reference proteome</keyword>
<dbReference type="PANTHER" id="PTHR31794">
    <property type="entry name" value="AUXIN EFFLUX TRANSPORTER FAMILY PROTEIN (EUROFUNG)"/>
    <property type="match status" value="1"/>
</dbReference>
<dbReference type="GO" id="GO:0005783">
    <property type="term" value="C:endoplasmic reticulum"/>
    <property type="evidence" value="ECO:0007669"/>
    <property type="project" value="TreeGrafter"/>
</dbReference>
<keyword evidence="1" id="KW-0812">Transmembrane</keyword>
<protein>
    <submittedName>
        <fullName evidence="2">BQ5605_C043g12095 protein</fullName>
    </submittedName>
</protein>
<evidence type="ECO:0000256" key="1">
    <source>
        <dbReference type="SAM" id="Phobius"/>
    </source>
</evidence>
<keyword evidence="1" id="KW-0472">Membrane</keyword>
<keyword evidence="1" id="KW-1133">Transmembrane helix</keyword>
<gene>
    <name evidence="2" type="primary">BQ5605_C043g12095</name>
    <name evidence="2" type="ORF">BQ5605_C043G12095</name>
</gene>
<proteinExistence type="predicted"/>
<evidence type="ECO:0000313" key="2">
    <source>
        <dbReference type="EMBL" id="SGZ32153.1"/>
    </source>
</evidence>
<feature type="transmembrane region" description="Helical" evidence="1">
    <location>
        <begin position="188"/>
        <end position="206"/>
    </location>
</feature>
<feature type="transmembrane region" description="Helical" evidence="1">
    <location>
        <begin position="218"/>
        <end position="240"/>
    </location>
</feature>
<dbReference type="PANTHER" id="PTHR31794:SF4">
    <property type="entry name" value="AUXIN EFFLUX TRANSPORTER FAMILY PROTEIN (EUROFUNG)"/>
    <property type="match status" value="1"/>
</dbReference>
<evidence type="ECO:0000313" key="3">
    <source>
        <dbReference type="Proteomes" id="UP000249464"/>
    </source>
</evidence>
<dbReference type="Proteomes" id="UP000249464">
    <property type="component" value="Unassembled WGS sequence"/>
</dbReference>
<accession>A0A2X0NC49</accession>
<name>A0A2X0NC49_9BASI</name>
<feature type="transmembrane region" description="Helical" evidence="1">
    <location>
        <begin position="143"/>
        <end position="168"/>
    </location>
</feature>
<dbReference type="AlphaFoldDB" id="A0A2X0NC49"/>
<sequence>MYAHRRDPFIRALALMADSYVRLHLLRVLSQVTSLPLLLLHALLQTRALDSLVRPGEPLFLVLSRGRVYILINALVGNLTRFAFGPYLLRGDPKVEGQIRLPSDHHPGAFPITRSTGDEERAPPPVWTRVTHRLGKSLRKASTALTGFLNSPLLGVVAACFFGLISWFHHHLFDKGGWLTPLSDTINNVGNLYTVLQMFILGGHLYSKQGSKTSYLALVWLFSFRFLVMPGISISTIYLIRVHLPTLLVRCTSDQRQRVSSANLFFTPCNARHPKQRNDPVLGFVLMLSNVGQPAFTLSAIAEMADLGPRIEGQIARTLTASYVVTPLIALTVTAALEVVESSYR</sequence>
<dbReference type="STRING" id="796604.A0A2X0NC49"/>
<feature type="transmembrane region" description="Helical" evidence="1">
    <location>
        <begin position="314"/>
        <end position="337"/>
    </location>
</feature>
<dbReference type="EMBL" id="FQNC01000117">
    <property type="protein sequence ID" value="SGZ32153.1"/>
    <property type="molecule type" value="Genomic_DNA"/>
</dbReference>
<organism evidence="2 3">
    <name type="scientific">Microbotryum silenes-dioicae</name>
    <dbReference type="NCBI Taxonomy" id="796604"/>
    <lineage>
        <taxon>Eukaryota</taxon>
        <taxon>Fungi</taxon>
        <taxon>Dikarya</taxon>
        <taxon>Basidiomycota</taxon>
        <taxon>Pucciniomycotina</taxon>
        <taxon>Microbotryomycetes</taxon>
        <taxon>Microbotryales</taxon>
        <taxon>Microbotryaceae</taxon>
        <taxon>Microbotryum</taxon>
    </lineage>
</organism>
<feature type="transmembrane region" description="Helical" evidence="1">
    <location>
        <begin position="281"/>
        <end position="302"/>
    </location>
</feature>
<reference evidence="2 3" key="1">
    <citation type="submission" date="2016-11" db="EMBL/GenBank/DDBJ databases">
        <authorList>
            <person name="Jaros S."/>
            <person name="Januszkiewicz K."/>
            <person name="Wedrychowicz H."/>
        </authorList>
    </citation>
    <scope>NUCLEOTIDE SEQUENCE [LARGE SCALE GENOMIC DNA]</scope>
</reference>